<dbReference type="InterPro" id="IPR000089">
    <property type="entry name" value="Biotin_lipoyl"/>
</dbReference>
<evidence type="ECO:0000259" key="2">
    <source>
        <dbReference type="PROSITE" id="PS50968"/>
    </source>
</evidence>
<dbReference type="SUPFAM" id="SSF51230">
    <property type="entry name" value="Single hybrid motif"/>
    <property type="match status" value="1"/>
</dbReference>
<dbReference type="CDD" id="cd06850">
    <property type="entry name" value="biotinyl_domain"/>
    <property type="match status" value="1"/>
</dbReference>
<keyword evidence="4" id="KW-1185">Reference proteome</keyword>
<accession>A0ABN1MLQ1</accession>
<dbReference type="Proteomes" id="UP001501126">
    <property type="component" value="Unassembled WGS sequence"/>
</dbReference>
<keyword evidence="1" id="KW-0092">Biotin</keyword>
<reference evidence="3 4" key="1">
    <citation type="journal article" date="2019" name="Int. J. Syst. Evol. Microbiol.">
        <title>The Global Catalogue of Microorganisms (GCM) 10K type strain sequencing project: providing services to taxonomists for standard genome sequencing and annotation.</title>
        <authorList>
            <consortium name="The Broad Institute Genomics Platform"/>
            <consortium name="The Broad Institute Genome Sequencing Center for Infectious Disease"/>
            <person name="Wu L."/>
            <person name="Ma J."/>
        </authorList>
    </citation>
    <scope>NUCLEOTIDE SEQUENCE [LARGE SCALE GENOMIC DNA]</scope>
    <source>
        <strain evidence="3 4">JCM 16083</strain>
    </source>
</reference>
<comment type="caution">
    <text evidence="3">The sequence shown here is derived from an EMBL/GenBank/DDBJ whole genome shotgun (WGS) entry which is preliminary data.</text>
</comment>
<dbReference type="Pfam" id="PF00364">
    <property type="entry name" value="Biotin_lipoyl"/>
    <property type="match status" value="1"/>
</dbReference>
<dbReference type="Gene3D" id="2.40.50.100">
    <property type="match status" value="1"/>
</dbReference>
<sequence>MAQHKWKLGEEILTTNSGAKVSWENERFFKIFFQGKTFYGEVEEADTESGTMTVKVNHRSFQLKRELPIHVLLSELGLDKVAEKKLDELRSPMPGKVLHIHVQPGDVIQTGSSLLTLEAMKMENVIKAEGTGTVKSILVGVNDIAEKGALLIKFE</sequence>
<evidence type="ECO:0000256" key="1">
    <source>
        <dbReference type="ARBA" id="ARBA00023267"/>
    </source>
</evidence>
<dbReference type="PANTHER" id="PTHR45266:SF3">
    <property type="entry name" value="OXALOACETATE DECARBOXYLASE ALPHA CHAIN"/>
    <property type="match status" value="1"/>
</dbReference>
<gene>
    <name evidence="3" type="ORF">GCM10009118_05210</name>
</gene>
<dbReference type="RefSeq" id="WP_343784833.1">
    <property type="nucleotide sequence ID" value="NZ_BAAAFH010000003.1"/>
</dbReference>
<dbReference type="PROSITE" id="PS50968">
    <property type="entry name" value="BIOTINYL_LIPOYL"/>
    <property type="match status" value="1"/>
</dbReference>
<dbReference type="InterPro" id="IPR050709">
    <property type="entry name" value="Biotin_Carboxyl_Carrier/Decarb"/>
</dbReference>
<dbReference type="EMBL" id="BAAAFH010000003">
    <property type="protein sequence ID" value="GAA0874113.1"/>
    <property type="molecule type" value="Genomic_DNA"/>
</dbReference>
<proteinExistence type="predicted"/>
<organism evidence="3 4">
    <name type="scientific">Wandonia haliotis</name>
    <dbReference type="NCBI Taxonomy" id="574963"/>
    <lineage>
        <taxon>Bacteria</taxon>
        <taxon>Pseudomonadati</taxon>
        <taxon>Bacteroidota</taxon>
        <taxon>Flavobacteriia</taxon>
        <taxon>Flavobacteriales</taxon>
        <taxon>Crocinitomicaceae</taxon>
        <taxon>Wandonia</taxon>
    </lineage>
</organism>
<evidence type="ECO:0000313" key="3">
    <source>
        <dbReference type="EMBL" id="GAA0874113.1"/>
    </source>
</evidence>
<evidence type="ECO:0000313" key="4">
    <source>
        <dbReference type="Proteomes" id="UP001501126"/>
    </source>
</evidence>
<feature type="domain" description="Lipoyl-binding" evidence="2">
    <location>
        <begin position="76"/>
        <end position="155"/>
    </location>
</feature>
<dbReference type="InterPro" id="IPR011053">
    <property type="entry name" value="Single_hybrid_motif"/>
</dbReference>
<dbReference type="PANTHER" id="PTHR45266">
    <property type="entry name" value="OXALOACETATE DECARBOXYLASE ALPHA CHAIN"/>
    <property type="match status" value="1"/>
</dbReference>
<protein>
    <recommendedName>
        <fullName evidence="2">Lipoyl-binding domain-containing protein</fullName>
    </recommendedName>
</protein>
<name>A0ABN1MLQ1_9FLAO</name>